<organism evidence="1 2">
    <name type="scientific">Pseudomonas idahonensis</name>
    <dbReference type="NCBI Taxonomy" id="2942628"/>
    <lineage>
        <taxon>Bacteria</taxon>
        <taxon>Pseudomonadati</taxon>
        <taxon>Pseudomonadota</taxon>
        <taxon>Gammaproteobacteria</taxon>
        <taxon>Pseudomonadales</taxon>
        <taxon>Pseudomonadaceae</taxon>
        <taxon>Pseudomonas</taxon>
    </lineage>
</organism>
<sequence length="132" mass="15212">MNSTTTRPQFNGPRELPATLPECELLEEDLCRDSIRLECQLGIAKGKSQADGEYADPAWYHKASAALKHIRRDRQRLAVHMKQLRIEARRADPHWQSRDQALIRALREELPEGRFEQIVEEVELNIQAGISQ</sequence>
<reference evidence="1 2" key="1">
    <citation type="submission" date="2022-05" db="EMBL/GenBank/DDBJ databases">
        <title>Novel Pseudomonas spp. Isolated from a Rainbow Trout Aquaculture Facility.</title>
        <authorList>
            <person name="Testerman T."/>
            <person name="Graf J."/>
        </authorList>
    </citation>
    <scope>NUCLEOTIDE SEQUENCE [LARGE SCALE GENOMIC DNA]</scope>
    <source>
        <strain evidence="1 2">ID357</strain>
    </source>
</reference>
<proteinExistence type="predicted"/>
<dbReference type="RefSeq" id="WP_273923668.1">
    <property type="nucleotide sequence ID" value="NZ_JAMDGR010000015.1"/>
</dbReference>
<evidence type="ECO:0000313" key="1">
    <source>
        <dbReference type="EMBL" id="MDD1150387.1"/>
    </source>
</evidence>
<dbReference type="Proteomes" id="UP001217610">
    <property type="component" value="Unassembled WGS sequence"/>
</dbReference>
<comment type="caution">
    <text evidence="1">The sequence shown here is derived from an EMBL/GenBank/DDBJ whole genome shotgun (WGS) entry which is preliminary data.</text>
</comment>
<gene>
    <name evidence="1" type="ORF">M5G25_19085</name>
</gene>
<protein>
    <submittedName>
        <fullName evidence="1">Uncharacterized protein</fullName>
    </submittedName>
</protein>
<accession>A0ABT5Q875</accession>
<dbReference type="EMBL" id="JAMDGR010000015">
    <property type="protein sequence ID" value="MDD1150387.1"/>
    <property type="molecule type" value="Genomic_DNA"/>
</dbReference>
<evidence type="ECO:0000313" key="2">
    <source>
        <dbReference type="Proteomes" id="UP001217610"/>
    </source>
</evidence>
<keyword evidence="2" id="KW-1185">Reference proteome</keyword>
<name>A0ABT5Q875_9PSED</name>